<reference evidence="1" key="1">
    <citation type="submission" date="2021-08" db="EMBL/GenBank/DDBJ databases">
        <title>The first chromosome-level gecko genome reveals the dynamic sex chromosomes of Neotropical dwarf geckos (Sphaerodactylidae: Sphaerodactylus).</title>
        <authorList>
            <person name="Pinto B.J."/>
            <person name="Keating S.E."/>
            <person name="Gamble T."/>
        </authorList>
    </citation>
    <scope>NUCLEOTIDE SEQUENCE</scope>
    <source>
        <strain evidence="1">TG3544</strain>
    </source>
</reference>
<accession>A0ACB8F6K3</accession>
<organism evidence="1 2">
    <name type="scientific">Sphaerodactylus townsendi</name>
    <dbReference type="NCBI Taxonomy" id="933632"/>
    <lineage>
        <taxon>Eukaryota</taxon>
        <taxon>Metazoa</taxon>
        <taxon>Chordata</taxon>
        <taxon>Craniata</taxon>
        <taxon>Vertebrata</taxon>
        <taxon>Euteleostomi</taxon>
        <taxon>Lepidosauria</taxon>
        <taxon>Squamata</taxon>
        <taxon>Bifurcata</taxon>
        <taxon>Gekkota</taxon>
        <taxon>Sphaerodactylidae</taxon>
        <taxon>Sphaerodactylus</taxon>
    </lineage>
</organism>
<protein>
    <submittedName>
        <fullName evidence="1">Uncharacterized protein</fullName>
    </submittedName>
</protein>
<sequence>MCDMLGVTDIWRKVNETSREYTYYSKQYNTRSRLDMCLGTKDLSIRTKNINIEVKVFSDHFPILWELKGEQNSFHWRMNEYLLTKKKLYKKAVKKWKSF</sequence>
<dbReference type="Proteomes" id="UP000827872">
    <property type="component" value="Linkage Group LG05"/>
</dbReference>
<comment type="caution">
    <text evidence="1">The sequence shown here is derived from an EMBL/GenBank/DDBJ whole genome shotgun (WGS) entry which is preliminary data.</text>
</comment>
<keyword evidence="2" id="KW-1185">Reference proteome</keyword>
<evidence type="ECO:0000313" key="1">
    <source>
        <dbReference type="EMBL" id="KAH8000808.1"/>
    </source>
</evidence>
<evidence type="ECO:0000313" key="2">
    <source>
        <dbReference type="Proteomes" id="UP000827872"/>
    </source>
</evidence>
<name>A0ACB8F6K3_9SAUR</name>
<proteinExistence type="predicted"/>
<gene>
    <name evidence="1" type="ORF">K3G42_029170</name>
</gene>
<dbReference type="EMBL" id="CM037618">
    <property type="protein sequence ID" value="KAH8000808.1"/>
    <property type="molecule type" value="Genomic_DNA"/>
</dbReference>